<evidence type="ECO:0000256" key="10">
    <source>
        <dbReference type="ARBA" id="ARBA00023235"/>
    </source>
</evidence>
<keyword evidence="6" id="KW-0479">Metal-binding</keyword>
<organism evidence="17 18">
    <name type="scientific">Brachionus plicatilis</name>
    <name type="common">Marine rotifer</name>
    <name type="synonym">Brachionus muelleri</name>
    <dbReference type="NCBI Taxonomy" id="10195"/>
    <lineage>
        <taxon>Eukaryota</taxon>
        <taxon>Metazoa</taxon>
        <taxon>Spiralia</taxon>
        <taxon>Gnathifera</taxon>
        <taxon>Rotifera</taxon>
        <taxon>Eurotatoria</taxon>
        <taxon>Monogononta</taxon>
        <taxon>Pseudotrocha</taxon>
        <taxon>Ploima</taxon>
        <taxon>Brachionidae</taxon>
        <taxon>Brachionus</taxon>
    </lineage>
</organism>
<dbReference type="GO" id="GO:0030897">
    <property type="term" value="C:HOPS complex"/>
    <property type="evidence" value="ECO:0007669"/>
    <property type="project" value="TreeGrafter"/>
</dbReference>
<dbReference type="SUPFAM" id="SSF57850">
    <property type="entry name" value="RING/U-box"/>
    <property type="match status" value="1"/>
</dbReference>
<dbReference type="Pfam" id="PF05131">
    <property type="entry name" value="Pep3_Vps18"/>
    <property type="match status" value="1"/>
</dbReference>
<evidence type="ECO:0000313" key="17">
    <source>
        <dbReference type="EMBL" id="RNA39466.1"/>
    </source>
</evidence>
<dbReference type="PANTHER" id="PTHR23323">
    <property type="entry name" value="VACUOLAR PROTEIN SORTING-ASSOCIATED PROTEIN"/>
    <property type="match status" value="1"/>
</dbReference>
<evidence type="ECO:0000256" key="8">
    <source>
        <dbReference type="ARBA" id="ARBA00022833"/>
    </source>
</evidence>
<dbReference type="GO" id="GO:0009982">
    <property type="term" value="F:pseudouridine synthase activity"/>
    <property type="evidence" value="ECO:0007669"/>
    <property type="project" value="InterPro"/>
</dbReference>
<feature type="repeat" description="CHCR" evidence="11">
    <location>
        <begin position="685"/>
        <end position="848"/>
    </location>
</feature>
<dbReference type="GO" id="GO:0007040">
    <property type="term" value="P:lysosome organization"/>
    <property type="evidence" value="ECO:0007669"/>
    <property type="project" value="TreeGrafter"/>
</dbReference>
<evidence type="ECO:0000256" key="4">
    <source>
        <dbReference type="ARBA" id="ARBA00017338"/>
    </source>
</evidence>
<feature type="domain" description="Pep3/Vps18 beta-propeller" evidence="15">
    <location>
        <begin position="42"/>
        <end position="432"/>
    </location>
</feature>
<evidence type="ECO:0000256" key="9">
    <source>
        <dbReference type="ARBA" id="ARBA00023136"/>
    </source>
</evidence>
<dbReference type="InterPro" id="IPR055358">
    <property type="entry name" value="CHCR"/>
</dbReference>
<keyword evidence="9" id="KW-0472">Membrane</keyword>
<dbReference type="PROSITE" id="PS50236">
    <property type="entry name" value="CHCR"/>
    <property type="match status" value="1"/>
</dbReference>
<keyword evidence="12" id="KW-0175">Coiled coil</keyword>
<dbReference type="GO" id="GO:0008333">
    <property type="term" value="P:endosome to lysosome transport"/>
    <property type="evidence" value="ECO:0007669"/>
    <property type="project" value="TreeGrafter"/>
</dbReference>
<proteinExistence type="inferred from homology"/>
<dbReference type="InterPro" id="IPR020097">
    <property type="entry name" value="PsdUridine_synth_TruA_a/b_dom"/>
</dbReference>
<comment type="caution">
    <text evidence="17">The sequence shown here is derived from an EMBL/GenBank/DDBJ whole genome shotgun (WGS) entry which is preliminary data.</text>
</comment>
<dbReference type="Gene3D" id="3.30.70.660">
    <property type="entry name" value="Pseudouridine synthase I, catalytic domain, C-terminal subdomain"/>
    <property type="match status" value="1"/>
</dbReference>
<dbReference type="SUPFAM" id="SSF55120">
    <property type="entry name" value="Pseudouridine synthase"/>
    <property type="match status" value="1"/>
</dbReference>
<dbReference type="InterPro" id="IPR001406">
    <property type="entry name" value="PsdUridine_synth_TruA"/>
</dbReference>
<dbReference type="InterPro" id="IPR058919">
    <property type="entry name" value="Pep3/Vps18_RING_C"/>
</dbReference>
<feature type="region of interest" description="Disordered" evidence="13">
    <location>
        <begin position="1061"/>
        <end position="1104"/>
    </location>
</feature>
<dbReference type="InterPro" id="IPR020103">
    <property type="entry name" value="PsdUridine_synth_cat_dom_sf"/>
</dbReference>
<evidence type="ECO:0000256" key="11">
    <source>
        <dbReference type="PROSITE-ProRule" id="PRU01006"/>
    </source>
</evidence>
<evidence type="ECO:0000256" key="7">
    <source>
        <dbReference type="ARBA" id="ARBA00022771"/>
    </source>
</evidence>
<dbReference type="GO" id="GO:0008270">
    <property type="term" value="F:zinc ion binding"/>
    <property type="evidence" value="ECO:0007669"/>
    <property type="project" value="UniProtKB-KW"/>
</dbReference>
<dbReference type="PANTHER" id="PTHR23323:SF26">
    <property type="entry name" value="VACUOLAR PROTEIN SORTING-ASSOCIATED PROTEIN 18 HOMOLOG"/>
    <property type="match status" value="1"/>
</dbReference>
<accession>A0A3M7SUN3</accession>
<dbReference type="GO" id="GO:0030674">
    <property type="term" value="F:protein-macromolecule adaptor activity"/>
    <property type="evidence" value="ECO:0007669"/>
    <property type="project" value="TreeGrafter"/>
</dbReference>
<feature type="compositionally biased region" description="Basic residues" evidence="13">
    <location>
        <begin position="1090"/>
        <end position="1101"/>
    </location>
</feature>
<comment type="subcellular location">
    <subcellularLocation>
        <location evidence="1">Late endosome membrane</location>
        <topology evidence="1">Peripheral membrane protein</topology>
        <orientation evidence="1">Cytoplasmic side</orientation>
    </subcellularLocation>
</comment>
<dbReference type="Pfam" id="PF26148">
    <property type="entry name" value="VPS18_RING_C"/>
    <property type="match status" value="1"/>
</dbReference>
<evidence type="ECO:0000313" key="18">
    <source>
        <dbReference type="Proteomes" id="UP000276133"/>
    </source>
</evidence>
<dbReference type="InterPro" id="IPR020095">
    <property type="entry name" value="PsdUridine_synth_TruA_C"/>
</dbReference>
<evidence type="ECO:0000256" key="6">
    <source>
        <dbReference type="ARBA" id="ARBA00022723"/>
    </source>
</evidence>
<evidence type="ECO:0000256" key="5">
    <source>
        <dbReference type="ARBA" id="ARBA00022694"/>
    </source>
</evidence>
<dbReference type="InterPro" id="IPR041707">
    <property type="entry name" value="Pus3-like"/>
</dbReference>
<keyword evidence="8" id="KW-0862">Zinc</keyword>
<dbReference type="GO" id="GO:0001522">
    <property type="term" value="P:pseudouridine synthesis"/>
    <property type="evidence" value="ECO:0007669"/>
    <property type="project" value="InterPro"/>
</dbReference>
<evidence type="ECO:0000256" key="1">
    <source>
        <dbReference type="ARBA" id="ARBA00004492"/>
    </source>
</evidence>
<dbReference type="SUPFAM" id="SSF48371">
    <property type="entry name" value="ARM repeat"/>
    <property type="match status" value="1"/>
</dbReference>
<dbReference type="InterPro" id="IPR020094">
    <property type="entry name" value="TruA/RsuA/RluB/E/F_N"/>
</dbReference>
<dbReference type="GO" id="GO:0006886">
    <property type="term" value="P:intracellular protein transport"/>
    <property type="evidence" value="ECO:0007669"/>
    <property type="project" value="UniProtKB-UniRule"/>
</dbReference>
<feature type="coiled-coil region" evidence="12">
    <location>
        <begin position="879"/>
        <end position="920"/>
    </location>
</feature>
<dbReference type="CDD" id="cd02569">
    <property type="entry name" value="PseudoU_synth_ScPus3"/>
    <property type="match status" value="1"/>
</dbReference>
<dbReference type="InterPro" id="IPR007810">
    <property type="entry name" value="Pep3/Vps18_beta-prop"/>
</dbReference>
<evidence type="ECO:0000259" key="16">
    <source>
        <dbReference type="Pfam" id="PF26148"/>
    </source>
</evidence>
<dbReference type="Gene3D" id="3.30.70.580">
    <property type="entry name" value="Pseudouridine synthase I, catalytic domain, N-terminal subdomain"/>
    <property type="match status" value="1"/>
</dbReference>
<feature type="domain" description="Pseudouridine synthase I TruA alpha/beta" evidence="14">
    <location>
        <begin position="1333"/>
        <end position="1443"/>
    </location>
</feature>
<dbReference type="STRING" id="10195.A0A3M7SUN3"/>
<dbReference type="GO" id="GO:0031902">
    <property type="term" value="C:late endosome membrane"/>
    <property type="evidence" value="ECO:0007669"/>
    <property type="project" value="UniProtKB-SubCell"/>
</dbReference>
<comment type="similarity">
    <text evidence="3">Belongs to the VPS18 family.</text>
</comment>
<evidence type="ECO:0000256" key="13">
    <source>
        <dbReference type="SAM" id="MobiDB-lite"/>
    </source>
</evidence>
<protein>
    <recommendedName>
        <fullName evidence="4">Vacuolar protein sorting-associated protein 18 homolog</fullName>
    </recommendedName>
</protein>
<dbReference type="GO" id="GO:0006904">
    <property type="term" value="P:vesicle docking involved in exocytosis"/>
    <property type="evidence" value="ECO:0007669"/>
    <property type="project" value="TreeGrafter"/>
</dbReference>
<dbReference type="Pfam" id="PF00637">
    <property type="entry name" value="Clathrin"/>
    <property type="match status" value="1"/>
</dbReference>
<dbReference type="NCBIfam" id="TIGR00071">
    <property type="entry name" value="hisT_truA"/>
    <property type="match status" value="1"/>
</dbReference>
<dbReference type="GO" id="GO:0048284">
    <property type="term" value="P:organelle fusion"/>
    <property type="evidence" value="ECO:0007669"/>
    <property type="project" value="TreeGrafter"/>
</dbReference>
<feature type="domain" description="Pep3/Vps18 RING C-terminal" evidence="16">
    <location>
        <begin position="925"/>
        <end position="979"/>
    </location>
</feature>
<keyword evidence="10 17" id="KW-0413">Isomerase</keyword>
<dbReference type="FunFam" id="3.30.70.580:FF:000007">
    <property type="entry name" value="tRNA pseudouridine synthase"/>
    <property type="match status" value="1"/>
</dbReference>
<sequence length="1585" mass="183661">MVSLFEQYETETQKTEDYSDDVNLYRTNFLGASLNPVDNEDIFKSQKIQINIQEKKIDHFEQCSGQIAILFRPNVIRLLNSEQKTDETLEYPDVINKFFLDKSGKHLLVSTEKNELYYYSKFTKKIKSISKLKGNLITAVGWNRNSTDKTTDSIIVGTSKGLLYELIINSNNEGLLSVFGEFYCKQIYNLNSDHSIQSIEIISLRKENNYSGPSVENIYDVFVATSKRLYEFIGSDAKSFNTSSGSSASTLVSSLSTTPIFTSIFSYYETKTPSELANYHEMPGDLGYSQLQIRDNNKTRKKTLAWMAGAGVLIFELDPFGLAKFSAANFHNETMKRLISESNHVIINYPSGREDKHDEMGQNSPIGISLTEFHLAVFYRSQVKIMCLLNQEIVLNQKLDAKEIGGRIKGVWRDSVSSHIGCFTPRCIIKYVPIKESRKIWKIYLKKNEFELAKQFCRDNPGNLNIVLTKQAENLFDNKKYIESAVVYAQSQHSFEEICLKYLELGNFYALRTFLTHKLDTLDIEKEITQTTIVIAYIIEIFLNQLSDLIQERHFDAFDSLQKEFHKFLDYKKVKDCLKESKKAIYRIFANHGNTTDMVFFAEVMKDYPQIILHYIQEGNYRKALEALAKENDRETFYKYSPLFFEILPKEIVDVWIKNSDLKPAKLLPALASCSLNEDQCWDPYKPTLNRPKLSETVTVSAATLKRAVGEAMRYLEYCVNKLKSEEQAVHNNLLILYIRYHPEELLEYVRSRKDDKEIFFDELMIARLCTERSNKWLSEACVYLYTRMRWYEEAVDLALNVNVDLARDVANSVQMDFDDNIYSDELKKILWLRIARHVIEKENDVNKAMNFLQDLNETIAIEDVLPYFPEFVTIDQFKDAIRTSLATYTDKINSLKENIDQAANSAQLIRREIQSIRQKSCSVNTNDTCAKCKYRLMTRRFYVFPCRHKFHSDCLHKLSLPYLIPSKQKRIEEIQKLLHDIQTVPANTGLSGALSHFTKSKANQIQSYSNEEIWSLKSELDDLLANECPWCGEKILRSIDEPFIDPLDYESVFNKMENKIESSEKSEESQGSLGQEEVKNGSANSNNRPRYKPKKTKNHVNRTQNSELIDLTTLSYDDLLIEAERLQKHCFQLKNLLNKATQLNSRVAQSSDMNGVYVNKKKKKKSRDNREFDHSKFNRRHVLLKFAYLGWNYQGYILQEGIYNTVENLLFDALIRTKLIENRETSNYHRCGRTDKGVSAFSQVISIDFRSNCASGRGVTVNPNSTVTNEDINNEINFIKLLNGALPPDIRAICWAPVDNEYSSRFDCIERVYRYYFPKGDLDIDLMRDAGKRLCGEKDYRNFCKMDVSNGVVTFFRRIDGIKLIILDKEPSEYSTVELIVEGSSFLWHQIRCIVAVLFLVGQKKEEPSIIDKLLDIEQCPCKPQYSMSSESPLVLFDCQYENIDWVYNRIEIEKVIKHLQDQWLTPQIQATVVRRMIDSLHQTLDEKTINQQNISDKTVGSNHRTIVQPYSLLQGKSQSHDYIKFADRPKSLSLEHRVDHFVKKRRLDAEVYEKINEANNLAQSLNIYKPNNAQIESQNAENT</sequence>
<keyword evidence="5" id="KW-0819">tRNA processing</keyword>
<dbReference type="Pfam" id="PF01416">
    <property type="entry name" value="PseudoU_synth_1"/>
    <property type="match status" value="1"/>
</dbReference>
<keyword evidence="18" id="KW-1185">Reference proteome</keyword>
<dbReference type="EMBL" id="REGN01000748">
    <property type="protein sequence ID" value="RNA39466.1"/>
    <property type="molecule type" value="Genomic_DNA"/>
</dbReference>
<evidence type="ECO:0000259" key="14">
    <source>
        <dbReference type="Pfam" id="PF01416"/>
    </source>
</evidence>
<gene>
    <name evidence="17" type="ORF">BpHYR1_042331</name>
</gene>
<name>A0A3M7SUN3_BRAPC</name>
<dbReference type="OrthoDB" id="1845386at2759"/>
<dbReference type="InterPro" id="IPR016024">
    <property type="entry name" value="ARM-type_fold"/>
</dbReference>
<dbReference type="GO" id="GO:0008033">
    <property type="term" value="P:tRNA processing"/>
    <property type="evidence" value="ECO:0007669"/>
    <property type="project" value="UniProtKB-KW"/>
</dbReference>
<dbReference type="GO" id="GO:0003723">
    <property type="term" value="F:RNA binding"/>
    <property type="evidence" value="ECO:0007669"/>
    <property type="project" value="InterPro"/>
</dbReference>
<dbReference type="InterPro" id="IPR000547">
    <property type="entry name" value="Clathrin_H-chain/VPS_repeat"/>
</dbReference>
<evidence type="ECO:0000256" key="2">
    <source>
        <dbReference type="ARBA" id="ARBA00009375"/>
    </source>
</evidence>
<reference evidence="17 18" key="1">
    <citation type="journal article" date="2018" name="Sci. Rep.">
        <title>Genomic signatures of local adaptation to the degree of environmental predictability in rotifers.</title>
        <authorList>
            <person name="Franch-Gras L."/>
            <person name="Hahn C."/>
            <person name="Garcia-Roger E.M."/>
            <person name="Carmona M.J."/>
            <person name="Serra M."/>
            <person name="Gomez A."/>
        </authorList>
    </citation>
    <scope>NUCLEOTIDE SEQUENCE [LARGE SCALE GENOMIC DNA]</scope>
    <source>
        <strain evidence="17">HYR1</strain>
    </source>
</reference>
<dbReference type="HAMAP" id="MF_00171">
    <property type="entry name" value="TruA"/>
    <property type="match status" value="1"/>
</dbReference>
<evidence type="ECO:0000256" key="3">
    <source>
        <dbReference type="ARBA" id="ARBA00010454"/>
    </source>
</evidence>
<comment type="similarity">
    <text evidence="2">Belongs to the tRNA pseudouridine synthase TruA family.</text>
</comment>
<evidence type="ECO:0000256" key="12">
    <source>
        <dbReference type="SAM" id="Coils"/>
    </source>
</evidence>
<dbReference type="GO" id="GO:0007032">
    <property type="term" value="P:endosome organization"/>
    <property type="evidence" value="ECO:0007669"/>
    <property type="project" value="TreeGrafter"/>
</dbReference>
<keyword evidence="7" id="KW-0863">Zinc-finger</keyword>
<evidence type="ECO:0000259" key="15">
    <source>
        <dbReference type="Pfam" id="PF05131"/>
    </source>
</evidence>
<dbReference type="Proteomes" id="UP000276133">
    <property type="component" value="Unassembled WGS sequence"/>
</dbReference>